<dbReference type="PANTHER" id="PTHR43620:SF7">
    <property type="entry name" value="GLYCEROPHOSPHODIESTER PHOSPHODIESTERASE GDPD5-RELATED"/>
    <property type="match status" value="1"/>
</dbReference>
<reference evidence="11" key="1">
    <citation type="journal article" date="2002" name="Science">
        <title>The draft genome of Ciona intestinalis: insights into chordate and vertebrate origins.</title>
        <authorList>
            <person name="Dehal P."/>
            <person name="Satou Y."/>
            <person name="Campbell R.K."/>
            <person name="Chapman J."/>
            <person name="Degnan B."/>
            <person name="De Tomaso A."/>
            <person name="Davidson B."/>
            <person name="Di Gregorio A."/>
            <person name="Gelpke M."/>
            <person name="Goodstein D.M."/>
            <person name="Harafuji N."/>
            <person name="Hastings K.E."/>
            <person name="Ho I."/>
            <person name="Hotta K."/>
            <person name="Huang W."/>
            <person name="Kawashima T."/>
            <person name="Lemaire P."/>
            <person name="Martinez D."/>
            <person name="Meinertzhagen I.A."/>
            <person name="Necula S."/>
            <person name="Nonaka M."/>
            <person name="Putnam N."/>
            <person name="Rash S."/>
            <person name="Saiga H."/>
            <person name="Satake M."/>
            <person name="Terry A."/>
            <person name="Yamada L."/>
            <person name="Wang H.G."/>
            <person name="Awazu S."/>
            <person name="Azumi K."/>
            <person name="Boore J."/>
            <person name="Branno M."/>
            <person name="Chin-Bow S."/>
            <person name="DeSantis R."/>
            <person name="Doyle S."/>
            <person name="Francino P."/>
            <person name="Keys D.N."/>
            <person name="Haga S."/>
            <person name="Hayashi H."/>
            <person name="Hino K."/>
            <person name="Imai K.S."/>
            <person name="Inaba K."/>
            <person name="Kano S."/>
            <person name="Kobayashi K."/>
            <person name="Kobayashi M."/>
            <person name="Lee B.I."/>
            <person name="Makabe K.W."/>
            <person name="Manohar C."/>
            <person name="Matassi G."/>
            <person name="Medina M."/>
            <person name="Mochizuki Y."/>
            <person name="Mount S."/>
            <person name="Morishita T."/>
            <person name="Miura S."/>
            <person name="Nakayama A."/>
            <person name="Nishizaka S."/>
            <person name="Nomoto H."/>
            <person name="Ohta F."/>
            <person name="Oishi K."/>
            <person name="Rigoutsos I."/>
            <person name="Sano M."/>
            <person name="Sasaki A."/>
            <person name="Sasakura Y."/>
            <person name="Shoguchi E."/>
            <person name="Shin-i T."/>
            <person name="Spagnuolo A."/>
            <person name="Stainier D."/>
            <person name="Suzuki M.M."/>
            <person name="Tassy O."/>
            <person name="Takatori N."/>
            <person name="Tokuoka M."/>
            <person name="Yagi K."/>
            <person name="Yoshizaki F."/>
            <person name="Wada S."/>
            <person name="Zhang C."/>
            <person name="Hyatt P.D."/>
            <person name="Larimer F."/>
            <person name="Detter C."/>
            <person name="Doggett N."/>
            <person name="Glavina T."/>
            <person name="Hawkins T."/>
            <person name="Richardson P."/>
            <person name="Lucas S."/>
            <person name="Kohara Y."/>
            <person name="Levine M."/>
            <person name="Satoh N."/>
            <person name="Rokhsar D.S."/>
        </authorList>
    </citation>
    <scope>NUCLEOTIDE SEQUENCE [LARGE SCALE GENOMIC DNA]</scope>
</reference>
<keyword evidence="5" id="KW-0378">Hydrolase</keyword>
<dbReference type="STRING" id="7719.ENSCINP00000030432"/>
<dbReference type="Proteomes" id="UP000008144">
    <property type="component" value="Chromosome 2"/>
</dbReference>
<keyword evidence="6" id="KW-0325">Glycoprotein</keyword>
<dbReference type="GO" id="GO:0008889">
    <property type="term" value="F:glycerophosphodiester phosphodiesterase activity"/>
    <property type="evidence" value="ECO:0000318"/>
    <property type="project" value="GO_Central"/>
</dbReference>
<dbReference type="GO" id="GO:0006629">
    <property type="term" value="P:lipid metabolic process"/>
    <property type="evidence" value="ECO:0007669"/>
    <property type="project" value="InterPro"/>
</dbReference>
<proteinExistence type="inferred from homology"/>
<dbReference type="GO" id="GO:0006071">
    <property type="term" value="P:glycerol metabolic process"/>
    <property type="evidence" value="ECO:0007669"/>
    <property type="project" value="UniProtKB-KW"/>
</dbReference>
<evidence type="ECO:0000256" key="8">
    <source>
        <dbReference type="SAM" id="Phobius"/>
    </source>
</evidence>
<evidence type="ECO:0000256" key="2">
    <source>
        <dbReference type="ARBA" id="ARBA00012247"/>
    </source>
</evidence>
<name>H2XLA0_CIOIN</name>
<evidence type="ECO:0000256" key="7">
    <source>
        <dbReference type="ARBA" id="ARBA00047512"/>
    </source>
</evidence>
<dbReference type="GeneTree" id="ENSGT00390000014301"/>
<dbReference type="InterPro" id="IPR017946">
    <property type="entry name" value="PLC-like_Pdiesterase_TIM-brl"/>
</dbReference>
<protein>
    <recommendedName>
        <fullName evidence="2">glycerophosphodiester phosphodiesterase</fullName>
        <ecNumber evidence="2">3.1.4.46</ecNumber>
    </recommendedName>
</protein>
<feature type="domain" description="GP-PDE" evidence="9">
    <location>
        <begin position="44"/>
        <end position="342"/>
    </location>
</feature>
<dbReference type="AlphaFoldDB" id="H2XLA0"/>
<comment type="catalytic activity">
    <reaction evidence="7">
        <text>a sn-glycero-3-phosphodiester + H2O = an alcohol + sn-glycerol 3-phosphate + H(+)</text>
        <dbReference type="Rhea" id="RHEA:12969"/>
        <dbReference type="ChEBI" id="CHEBI:15377"/>
        <dbReference type="ChEBI" id="CHEBI:15378"/>
        <dbReference type="ChEBI" id="CHEBI:30879"/>
        <dbReference type="ChEBI" id="CHEBI:57597"/>
        <dbReference type="ChEBI" id="CHEBI:83408"/>
        <dbReference type="EC" id="3.1.4.46"/>
    </reaction>
</comment>
<comment type="similarity">
    <text evidence="1">Belongs to the glycerophosphoryl diester phosphodiesterase family.</text>
</comment>
<dbReference type="HOGENOM" id="CLU_030226_4_1_1"/>
<reference evidence="10" key="4">
    <citation type="submission" date="2025-09" db="UniProtKB">
        <authorList>
            <consortium name="Ensembl"/>
        </authorList>
    </citation>
    <scope>IDENTIFICATION</scope>
</reference>
<dbReference type="InterPro" id="IPR030395">
    <property type="entry name" value="GP_PDE_dom"/>
</dbReference>
<dbReference type="PROSITE" id="PS51704">
    <property type="entry name" value="GP_PDE"/>
    <property type="match status" value="1"/>
</dbReference>
<evidence type="ECO:0000313" key="10">
    <source>
        <dbReference type="Ensembl" id="ENSCINP00000030432.1"/>
    </source>
</evidence>
<reference evidence="10" key="2">
    <citation type="journal article" date="2008" name="Genome Biol.">
        <title>Improved genome assembly and evidence-based global gene model set for the chordate Ciona intestinalis: new insight into intron and operon populations.</title>
        <authorList>
            <person name="Satou Y."/>
            <person name="Mineta K."/>
            <person name="Ogasawara M."/>
            <person name="Sasakura Y."/>
            <person name="Shoguchi E."/>
            <person name="Ueno K."/>
            <person name="Yamada L."/>
            <person name="Matsumoto J."/>
            <person name="Wasserscheid J."/>
            <person name="Dewar K."/>
            <person name="Wiley G.B."/>
            <person name="Macmil S.L."/>
            <person name="Roe B.A."/>
            <person name="Zeller R.W."/>
            <person name="Hastings K.E."/>
            <person name="Lemaire P."/>
            <person name="Lindquist E."/>
            <person name="Endo T."/>
            <person name="Hotta K."/>
            <person name="Inaba K."/>
        </authorList>
    </citation>
    <scope>NUCLEOTIDE SEQUENCE [LARGE SCALE GENOMIC DNA]</scope>
    <source>
        <strain evidence="10">wild type</strain>
    </source>
</reference>
<evidence type="ECO:0000256" key="3">
    <source>
        <dbReference type="ARBA" id="ARBA00022729"/>
    </source>
</evidence>
<keyword evidence="4" id="KW-0319">Glycerol metabolism</keyword>
<evidence type="ECO:0000256" key="4">
    <source>
        <dbReference type="ARBA" id="ARBA00022798"/>
    </source>
</evidence>
<evidence type="ECO:0000259" key="9">
    <source>
        <dbReference type="PROSITE" id="PS51704"/>
    </source>
</evidence>
<dbReference type="FunFam" id="3.20.20.190:FF:000023">
    <property type="entry name" value="Glycerophosphodiester phosphodiesterase GDPD5"/>
    <property type="match status" value="1"/>
</dbReference>
<dbReference type="CDD" id="cd08602">
    <property type="entry name" value="GDPD_ScGlpQ1_like"/>
    <property type="match status" value="1"/>
</dbReference>
<reference evidence="10" key="3">
    <citation type="submission" date="2025-08" db="UniProtKB">
        <authorList>
            <consortium name="Ensembl"/>
        </authorList>
    </citation>
    <scope>IDENTIFICATION</scope>
</reference>
<keyword evidence="3" id="KW-0732">Signal</keyword>
<organism evidence="10 11">
    <name type="scientific">Ciona intestinalis</name>
    <name type="common">Transparent sea squirt</name>
    <name type="synonym">Ascidia intestinalis</name>
    <dbReference type="NCBI Taxonomy" id="7719"/>
    <lineage>
        <taxon>Eukaryota</taxon>
        <taxon>Metazoa</taxon>
        <taxon>Chordata</taxon>
        <taxon>Tunicata</taxon>
        <taxon>Ascidiacea</taxon>
        <taxon>Phlebobranchia</taxon>
        <taxon>Cionidae</taxon>
        <taxon>Ciona</taxon>
    </lineage>
</organism>
<dbReference type="Pfam" id="PF03009">
    <property type="entry name" value="GDPD"/>
    <property type="match status" value="1"/>
</dbReference>
<evidence type="ECO:0000313" key="11">
    <source>
        <dbReference type="Proteomes" id="UP000008144"/>
    </source>
</evidence>
<keyword evidence="8" id="KW-0472">Membrane</keyword>
<dbReference type="EMBL" id="EAAA01001410">
    <property type="status" value="NOT_ANNOTATED_CDS"/>
    <property type="molecule type" value="Genomic_DNA"/>
</dbReference>
<dbReference type="InParanoid" id="H2XLA0"/>
<evidence type="ECO:0000256" key="1">
    <source>
        <dbReference type="ARBA" id="ARBA00007277"/>
    </source>
</evidence>
<dbReference type="OMA" id="ARHEPNI"/>
<dbReference type="EC" id="3.1.4.46" evidence="2"/>
<dbReference type="Ensembl" id="ENSCINT00000036172.1">
    <property type="protein sequence ID" value="ENSCINP00000030432.1"/>
    <property type="gene ID" value="ENSCING00000022221.1"/>
</dbReference>
<dbReference type="SUPFAM" id="SSF51695">
    <property type="entry name" value="PLC-like phosphodiesterases"/>
    <property type="match status" value="1"/>
</dbReference>
<dbReference type="Gene3D" id="3.20.20.190">
    <property type="entry name" value="Phosphatidylinositol (PI) phosphodiesterase"/>
    <property type="match status" value="1"/>
</dbReference>
<keyword evidence="8" id="KW-1133">Transmembrane helix</keyword>
<feature type="transmembrane region" description="Helical" evidence="8">
    <location>
        <begin position="352"/>
        <end position="373"/>
    </location>
</feature>
<keyword evidence="11" id="KW-1185">Reference proteome</keyword>
<dbReference type="PANTHER" id="PTHR43620">
    <property type="entry name" value="GLYCEROPHOSPHORYL DIESTER PHOSPHODIESTERASE"/>
    <property type="match status" value="1"/>
</dbReference>
<accession>H2XLA0</accession>
<evidence type="ECO:0000256" key="6">
    <source>
        <dbReference type="ARBA" id="ARBA00023180"/>
    </source>
</evidence>
<sequence>MRYALANTPIVVCLLCHKVYTVGSFFRMFRCVGLRCDGLPTNRPLNIAHRGSSGMRPEHTVAAYQLAVDQGADIIECDLAVTKDLKFICTHDSWLNATTDVSSHKEFDDRVNTYRIDGILRRDYFTIDFTLEELKTLKTIQSRSYRDQSYNGMYPMASFDEYVAVAKNATANGRTVGIYPETKNPPFFNQHLLDKNTTMEDLLLTSLEKHGYVTPTSPCFIQSFEPNSLRYLANKTGLPLIFLVNVPITDAKLTEFAQFCYGLGPSKSLILPTVNDRLGQSTDFISRAHANGFKIHPYTFRNEDQFLATDYASDPYEEYNTFVELGVDGLFTDFPKSFSNFLDCKYPVDKTGGASTTLGNVGLILAALLAMILM</sequence>
<evidence type="ECO:0000256" key="5">
    <source>
        <dbReference type="ARBA" id="ARBA00022801"/>
    </source>
</evidence>
<keyword evidence="8" id="KW-0812">Transmembrane</keyword>